<evidence type="ECO:0000313" key="3">
    <source>
        <dbReference type="Proteomes" id="UP000518266"/>
    </source>
</evidence>
<proteinExistence type="predicted"/>
<reference evidence="2 3" key="1">
    <citation type="submission" date="2020-03" db="EMBL/GenBank/DDBJ databases">
        <title>Dissostichus mawsoni Genome sequencing and assembly.</title>
        <authorList>
            <person name="Park H."/>
        </authorList>
    </citation>
    <scope>NUCLEOTIDE SEQUENCE [LARGE SCALE GENOMIC DNA]</scope>
    <source>
        <strain evidence="2">DM0001</strain>
        <tissue evidence="2">Muscle</tissue>
    </source>
</reference>
<feature type="region of interest" description="Disordered" evidence="1">
    <location>
        <begin position="63"/>
        <end position="90"/>
    </location>
</feature>
<dbReference type="EMBL" id="JAAKFY010000007">
    <property type="protein sequence ID" value="KAF3854179.1"/>
    <property type="molecule type" value="Genomic_DNA"/>
</dbReference>
<dbReference type="AlphaFoldDB" id="A0A7J5YZF7"/>
<dbReference type="Proteomes" id="UP000518266">
    <property type="component" value="Unassembled WGS sequence"/>
</dbReference>
<protein>
    <submittedName>
        <fullName evidence="2">Uncharacterized protein</fullName>
    </submittedName>
</protein>
<evidence type="ECO:0000256" key="1">
    <source>
        <dbReference type="SAM" id="MobiDB-lite"/>
    </source>
</evidence>
<keyword evidence="3" id="KW-1185">Reference proteome</keyword>
<evidence type="ECO:0000313" key="2">
    <source>
        <dbReference type="EMBL" id="KAF3854179.1"/>
    </source>
</evidence>
<sequence>MLLCEHSEYRCYHGSVVPGPAYVLSSVQPVHQAVQRVVADRPDVPQHVDGQDDVRTLLSQHHPADAGLLTEEQETGGGCRQRGREDSEETRYMKSLGTVALKDPDLQHQTGVSQ</sequence>
<name>A0A7J5YZF7_DISMA</name>
<accession>A0A7J5YZF7</accession>
<comment type="caution">
    <text evidence="2">The sequence shown here is derived from an EMBL/GenBank/DDBJ whole genome shotgun (WGS) entry which is preliminary data.</text>
</comment>
<gene>
    <name evidence="2" type="ORF">F7725_022234</name>
</gene>
<organism evidence="2 3">
    <name type="scientific">Dissostichus mawsoni</name>
    <name type="common">Antarctic cod</name>
    <dbReference type="NCBI Taxonomy" id="36200"/>
    <lineage>
        <taxon>Eukaryota</taxon>
        <taxon>Metazoa</taxon>
        <taxon>Chordata</taxon>
        <taxon>Craniata</taxon>
        <taxon>Vertebrata</taxon>
        <taxon>Euteleostomi</taxon>
        <taxon>Actinopterygii</taxon>
        <taxon>Neopterygii</taxon>
        <taxon>Teleostei</taxon>
        <taxon>Neoteleostei</taxon>
        <taxon>Acanthomorphata</taxon>
        <taxon>Eupercaria</taxon>
        <taxon>Perciformes</taxon>
        <taxon>Notothenioidei</taxon>
        <taxon>Nototheniidae</taxon>
        <taxon>Dissostichus</taxon>
    </lineage>
</organism>